<evidence type="ECO:0000256" key="1">
    <source>
        <dbReference type="SAM" id="MobiDB-lite"/>
    </source>
</evidence>
<dbReference type="InterPro" id="IPR016024">
    <property type="entry name" value="ARM-type_fold"/>
</dbReference>
<reference evidence="3 4" key="1">
    <citation type="journal article" date="2024" name="bioRxiv">
        <title>A reference genome for Trichogramma kaykai: A tiny desert-dwelling parasitoid wasp with competing sex-ratio distorters.</title>
        <authorList>
            <person name="Culotta J."/>
            <person name="Lindsey A.R."/>
        </authorList>
    </citation>
    <scope>NUCLEOTIDE SEQUENCE [LARGE SCALE GENOMIC DNA]</scope>
    <source>
        <strain evidence="3 4">KSX58</strain>
    </source>
</reference>
<name>A0ABD2WJE4_9HYME</name>
<evidence type="ECO:0000259" key="2">
    <source>
        <dbReference type="Pfam" id="PF14726"/>
    </source>
</evidence>
<gene>
    <name evidence="3" type="ORF">TKK_012747</name>
</gene>
<proteinExistence type="predicted"/>
<dbReference type="SUPFAM" id="SSF48371">
    <property type="entry name" value="ARM repeat"/>
    <property type="match status" value="2"/>
</dbReference>
<keyword evidence="4" id="KW-1185">Reference proteome</keyword>
<feature type="compositionally biased region" description="Basic and acidic residues" evidence="1">
    <location>
        <begin position="321"/>
        <end position="334"/>
    </location>
</feature>
<dbReference type="PANTHER" id="PTHR31691">
    <property type="entry name" value="ROTATIN"/>
    <property type="match status" value="1"/>
</dbReference>
<feature type="region of interest" description="Disordered" evidence="1">
    <location>
        <begin position="321"/>
        <end position="350"/>
    </location>
</feature>
<dbReference type="PANTHER" id="PTHR31691:SF1">
    <property type="entry name" value="ROTATIN"/>
    <property type="match status" value="1"/>
</dbReference>
<comment type="caution">
    <text evidence="3">The sequence shown here is derived from an EMBL/GenBank/DDBJ whole genome shotgun (WGS) entry which is preliminary data.</text>
</comment>
<dbReference type="EMBL" id="JBJJXI010000102">
    <property type="protein sequence ID" value="KAL3392697.1"/>
    <property type="molecule type" value="Genomic_DNA"/>
</dbReference>
<accession>A0ABD2WJE4</accession>
<dbReference type="Pfam" id="PF14726">
    <property type="entry name" value="RTTN_N"/>
    <property type="match status" value="1"/>
</dbReference>
<feature type="domain" description="Rotatin N-terminal" evidence="2">
    <location>
        <begin position="21"/>
        <end position="115"/>
    </location>
</feature>
<dbReference type="Proteomes" id="UP001627154">
    <property type="component" value="Unassembled WGS sequence"/>
</dbReference>
<dbReference type="InterPro" id="IPR030791">
    <property type="entry name" value="Rotatin"/>
</dbReference>
<dbReference type="InterPro" id="IPR029249">
    <property type="entry name" value="Rotatin_N"/>
</dbReference>
<organism evidence="3 4">
    <name type="scientific">Trichogramma kaykai</name>
    <dbReference type="NCBI Taxonomy" id="54128"/>
    <lineage>
        <taxon>Eukaryota</taxon>
        <taxon>Metazoa</taxon>
        <taxon>Ecdysozoa</taxon>
        <taxon>Arthropoda</taxon>
        <taxon>Hexapoda</taxon>
        <taxon>Insecta</taxon>
        <taxon>Pterygota</taxon>
        <taxon>Neoptera</taxon>
        <taxon>Endopterygota</taxon>
        <taxon>Hymenoptera</taxon>
        <taxon>Apocrita</taxon>
        <taxon>Proctotrupomorpha</taxon>
        <taxon>Chalcidoidea</taxon>
        <taxon>Trichogrammatidae</taxon>
        <taxon>Trichogramma</taxon>
    </lineage>
</organism>
<evidence type="ECO:0000313" key="3">
    <source>
        <dbReference type="EMBL" id="KAL3392697.1"/>
    </source>
</evidence>
<evidence type="ECO:0000313" key="4">
    <source>
        <dbReference type="Proteomes" id="UP001627154"/>
    </source>
</evidence>
<sequence>MSNVSHITAAHVKKLDHSLSEIRLRALENIISKLELGFECDCNAIKKELLAKLFKWFLLEPVVKEEKVLNLLIKLSQHDGGSYLNSFGRVRFKQELRDLKAKLDCRWQDKLNKLEELADNLSSYSNNLDNQHLVSPHESLERNFNQQCQVNLESSNLPHVSPLDSTAPIELTMNPGETTVVARRSDNSIRWLAMPWQILASSDRGILSRLEDSLRNADEIPVKLQSCQFITNIMLQDFPAEVFLQRPTTVKVLLGLLEFHISDSTEESHSLILAILKVLIKLTQLLRFRICYYCDPGIAHKANKILVRNLTSEYCAINHERDSPDGEPIDEHDPFQSARPSARNPSIMSDLNDSASQTHQMYIPIYCTETLLTALRLLSIPNDPTRPLTIVKYIADLSYELIQLLITSVMPTVWFCNDNIAFRIHESMKNVFESFSEILDYFVQFDSIDYYRATYIYFLWIAIKFLSNVVPLELADQVIPKKMKLSMCSALMDASIYLMYSSLHITIQEYARRFRGAEECELVKLLDETRLVTKSIKASISLIKNTKEQTFSEELKAIHASKLSLLYHKNFKLIKKFIILAQNKSCYKLSANDTEMITKITLSFLAHNDDDVQEVTYTECHSLVTSTLVGDYRSNWKNIMFMMNSHILTEIICHGAVSENQKVKILAEEILLFLLNGRIEMTEVGWQKFIEELIPVLPLLQCLAHPSTSLGKSITKMFDPDISSSIQLPFIEVLKGNVRFLFFPMSEIRDEALCRILWMLSQEKNSTQKLPRLTSLHGLPLSSLCVFDQQNTARRSEGTYQRSSLSSVLDMLRSGNVEPTVRKSALVQISVMLSDSSLHKPFIAENGISLVSDIFTKALIEKDYANYPDSVISIITILKNLASSENSVRVELSNCIEIFYNILRSLFLYPDNDNNKMDAAQLLVLLLYSGYIMRLTDISVDNPFNISLPYIITVNMKLPFACKAHWKTSIHRRADISVLHRSNPAASVFIRQFWAWEWNGAEKVLWKKWEHVNDQSINENLMIKENEFVCLTFTSIHFCVQRQIYNIQNSITHSGVTSAVDYLTMYLKLSNLVGLDNFQAILDLPWADTFERFLQAHPTNKEDHELFVDVLNFLHLYIKLAADQSTWLCKAVKRMIKSLPDWLNVPEGGEEVHHSILKLMRACATTDQDESDESKNVWINFVEFAVSNFFSGEYYNLAFLDWVLSTLTYVIKNCHWRTHKDSLTSIGLALNELILSFHRNGIISFMGLTITRDCIICLNHILLEMQTHLNKNSWMKFWYDDNSQSLCWLPALWRSRDPLVRASALQLLTSLVDGPHTALQLLAAIDISPHELCQALLYFVTAREESSIVKEEACLTMANLIRNSKTIAFQYIDSMNASAMLSYVKENNVYHEIAVMLSNCYMLATLDPDICEIFESSGAQSQLLSGGQSSGTVSLVPRAVYYLYDCDDDLQRYSARSSDDAMIDESQVQFITTPNLVTSLCTMLNSLITIGETEVIREIFEHSVHKYIIGCYSDFPRSINTERDVENYCNILEMFASLTIILTNCLIHSPDFASIIVFPPEFIRHLLGFINVDLYHTNTQRMISLRNRLATEIFKFFTSLSLTESQHFDSVQTALKSLDVESLARTLANIIRNSKSDLGLTAISFLAFLLSQEMQKDCEEDEKVLIFKDALDTKRIVESEDSWDNEHQEATTMQKRNTRNIIGAASIEHPIEATENQNAITIGADLCKTLINLFITYNYAKTGAKKNKHSNDREVITVALTNLLCISTTAKKLAVSEKFPATIMMVLKEIYLKLNSLPITTFKNQTGEKLHPLLQEIEAIYTLAMNFMFDCDEAKQALAKVGFADIIHKLWSHTSTNKKVLIGTLTMLSAFTANCTEAAHSLTLTTVTPGVGLRKTPNSVSLVHVIVQLIVKEIETIGRNNHGQKLRYALTVLRNAIHNHECRVVLSKSNLLTIFPKIHSAVTKRTKVWQSVEMNFLEFLIDFTFYDEGQMAVSKAVDSLEVLINLARLSTGSIRLLAMSILRNLSFNASNRPRLLGSTDFLDLLLTLMNTGDLMDVEIAGSSLWALVSNNQRGKVIARSAGFPACLNAAISRLSLQQNENGEKERELKKMLEYILQVIRPR</sequence>
<dbReference type="Gene3D" id="1.25.10.10">
    <property type="entry name" value="Leucine-rich Repeat Variant"/>
    <property type="match status" value="2"/>
</dbReference>
<protein>
    <recommendedName>
        <fullName evidence="2">Rotatin N-terminal domain-containing protein</fullName>
    </recommendedName>
</protein>
<dbReference type="InterPro" id="IPR011989">
    <property type="entry name" value="ARM-like"/>
</dbReference>